<dbReference type="InterPro" id="IPR006162">
    <property type="entry name" value="Ppantetheine_attach_site"/>
</dbReference>
<dbReference type="PROSITE" id="PS00012">
    <property type="entry name" value="PHOSPHOPANTETHEINE"/>
    <property type="match status" value="1"/>
</dbReference>
<dbReference type="InterPro" id="IPR020802">
    <property type="entry name" value="TesA-like"/>
</dbReference>
<keyword evidence="4" id="KW-0378">Hydrolase</keyword>
<comment type="caution">
    <text evidence="4">The sequence shown here is derived from an EMBL/GenBank/DDBJ whole genome shotgun (WGS) entry which is preliminary data.</text>
</comment>
<sequence length="376" mass="41265">MTASASDHRQRPTAAPRDRIEVELLRLYEELLQTAPIGIDECFFDLGGHSLLAVQLLARIKKTLGVTIPLAWLFEQTVEEDQPVDVAYVRTLLHRAEATPDLSDSVLLREAEGTPSVFFISGAGGDVTPLFPLARALRADRRCVGLQAPPLRPGEDEQAVETLAEHHVRQIQRLVPHGPYALIGWSMGGATAFEVASRLQAAGEKVELLALLDSFLGDQLPDYTEAEIVAMYTDELIRIHRADPADSTDSTDSEALAAELPYSAGLERVLQEAAVRGLIPMESDLGYFRERFAMYRAHVRALGRYKPVDPVEQLALIYAGGPEDQVRAQAAACWSELSERPATVRFVDGDHYSMLREPAVAHVAAVVGDWLPDAGR</sequence>
<dbReference type="RefSeq" id="WP_212008400.1">
    <property type="nucleotide sequence ID" value="NZ_JAAFYZ010000017.1"/>
</dbReference>
<protein>
    <submittedName>
        <fullName evidence="4">Alpha/beta fold hydrolase</fullName>
    </submittedName>
</protein>
<name>A0ABS5KL40_9ACTN</name>
<dbReference type="InterPro" id="IPR029058">
    <property type="entry name" value="AB_hydrolase_fold"/>
</dbReference>
<keyword evidence="1" id="KW-0596">Phosphopantetheine</keyword>
<dbReference type="InterPro" id="IPR001031">
    <property type="entry name" value="Thioesterase"/>
</dbReference>
<dbReference type="InterPro" id="IPR036736">
    <property type="entry name" value="ACP-like_sf"/>
</dbReference>
<dbReference type="Pfam" id="PF00975">
    <property type="entry name" value="Thioesterase"/>
    <property type="match status" value="1"/>
</dbReference>
<dbReference type="Gene3D" id="3.40.50.1820">
    <property type="entry name" value="alpha/beta hydrolase"/>
    <property type="match status" value="1"/>
</dbReference>
<dbReference type="PANTHER" id="PTHR44845:SF6">
    <property type="entry name" value="BETA-ALANINE-ACTIVATING ENZYME"/>
    <property type="match status" value="1"/>
</dbReference>
<dbReference type="InterPro" id="IPR009081">
    <property type="entry name" value="PP-bd_ACP"/>
</dbReference>
<dbReference type="PROSITE" id="PS50075">
    <property type="entry name" value="CARRIER"/>
    <property type="match status" value="1"/>
</dbReference>
<dbReference type="SUPFAM" id="SSF47336">
    <property type="entry name" value="ACP-like"/>
    <property type="match status" value="1"/>
</dbReference>
<keyword evidence="2" id="KW-0597">Phosphoprotein</keyword>
<dbReference type="GO" id="GO:0016787">
    <property type="term" value="F:hydrolase activity"/>
    <property type="evidence" value="ECO:0007669"/>
    <property type="project" value="UniProtKB-KW"/>
</dbReference>
<organism evidence="4 5">
    <name type="scientific">Catenulispora pinistramenti</name>
    <dbReference type="NCBI Taxonomy" id="2705254"/>
    <lineage>
        <taxon>Bacteria</taxon>
        <taxon>Bacillati</taxon>
        <taxon>Actinomycetota</taxon>
        <taxon>Actinomycetes</taxon>
        <taxon>Catenulisporales</taxon>
        <taxon>Catenulisporaceae</taxon>
        <taxon>Catenulispora</taxon>
    </lineage>
</organism>
<evidence type="ECO:0000313" key="5">
    <source>
        <dbReference type="Proteomes" id="UP000730482"/>
    </source>
</evidence>
<dbReference type="Proteomes" id="UP000730482">
    <property type="component" value="Unassembled WGS sequence"/>
</dbReference>
<keyword evidence="5" id="KW-1185">Reference proteome</keyword>
<dbReference type="SMART" id="SM00824">
    <property type="entry name" value="PKS_TE"/>
    <property type="match status" value="1"/>
</dbReference>
<accession>A0ABS5KL40</accession>
<proteinExistence type="predicted"/>
<dbReference type="PANTHER" id="PTHR44845">
    <property type="entry name" value="CARRIER DOMAIN-CONTAINING PROTEIN"/>
    <property type="match status" value="1"/>
</dbReference>
<dbReference type="Pfam" id="PF00550">
    <property type="entry name" value="PP-binding"/>
    <property type="match status" value="1"/>
</dbReference>
<evidence type="ECO:0000256" key="2">
    <source>
        <dbReference type="ARBA" id="ARBA00022553"/>
    </source>
</evidence>
<dbReference type="Gene3D" id="1.10.1200.10">
    <property type="entry name" value="ACP-like"/>
    <property type="match status" value="1"/>
</dbReference>
<gene>
    <name evidence="4" type="ORF">KGQ19_07740</name>
</gene>
<evidence type="ECO:0000259" key="3">
    <source>
        <dbReference type="PROSITE" id="PS50075"/>
    </source>
</evidence>
<reference evidence="4 5" key="1">
    <citation type="submission" date="2020-02" db="EMBL/GenBank/DDBJ databases">
        <title>Acidophilic actinobacteria isolated from forest soil.</title>
        <authorList>
            <person name="Golinska P."/>
        </authorList>
    </citation>
    <scope>NUCLEOTIDE SEQUENCE [LARGE SCALE GENOMIC DNA]</scope>
    <source>
        <strain evidence="4 5">NL8</strain>
    </source>
</reference>
<dbReference type="EMBL" id="JAAFYZ010000017">
    <property type="protein sequence ID" value="MBS2546757.1"/>
    <property type="molecule type" value="Genomic_DNA"/>
</dbReference>
<evidence type="ECO:0000313" key="4">
    <source>
        <dbReference type="EMBL" id="MBS2546757.1"/>
    </source>
</evidence>
<evidence type="ECO:0000256" key="1">
    <source>
        <dbReference type="ARBA" id="ARBA00022450"/>
    </source>
</evidence>
<dbReference type="SUPFAM" id="SSF53474">
    <property type="entry name" value="alpha/beta-Hydrolases"/>
    <property type="match status" value="1"/>
</dbReference>
<feature type="domain" description="Carrier" evidence="3">
    <location>
        <begin position="15"/>
        <end position="90"/>
    </location>
</feature>